<reference evidence="1 2" key="1">
    <citation type="journal article" date="2019" name="Nat. Microbiol.">
        <title>Mediterranean grassland soil C-N compound turnover is dependent on rainfall and depth, and is mediated by genomically divergent microorganisms.</title>
        <authorList>
            <person name="Diamond S."/>
            <person name="Andeer P.F."/>
            <person name="Li Z."/>
            <person name="Crits-Christoph A."/>
            <person name="Burstein D."/>
            <person name="Anantharaman K."/>
            <person name="Lane K.R."/>
            <person name="Thomas B.C."/>
            <person name="Pan C."/>
            <person name="Northen T.R."/>
            <person name="Banfield J.F."/>
        </authorList>
    </citation>
    <scope>NUCLEOTIDE SEQUENCE [LARGE SCALE GENOMIC DNA]</scope>
    <source>
        <strain evidence="1">WS_10</strain>
    </source>
</reference>
<dbReference type="AlphaFoldDB" id="A0A538U041"/>
<dbReference type="EMBL" id="VBPA01000318">
    <property type="protein sequence ID" value="TMQ69264.1"/>
    <property type="molecule type" value="Genomic_DNA"/>
</dbReference>
<dbReference type="InterPro" id="IPR013785">
    <property type="entry name" value="Aldolase_TIM"/>
</dbReference>
<protein>
    <submittedName>
        <fullName evidence="1">Aldolase</fullName>
    </submittedName>
</protein>
<dbReference type="Proteomes" id="UP000319836">
    <property type="component" value="Unassembled WGS sequence"/>
</dbReference>
<gene>
    <name evidence="1" type="ORF">E6K80_12310</name>
</gene>
<sequence>MAAALREGWRGPLFLQGDHFQMNAKKYAADPAAEVDAVKTLTVEGIHAGFFNIDVDSSTLVDLSQPGHEAQQQKNGDVCAELTAFIRAHEPEGVTISVGGEIGEVGGKNSTPEEFEAFMAVFRASLEGRRAGAMGISKISIQTGTSHGGVPLPDGSIAQVSV</sequence>
<dbReference type="Gene3D" id="3.20.20.70">
    <property type="entry name" value="Aldolase class I"/>
    <property type="match status" value="1"/>
</dbReference>
<proteinExistence type="predicted"/>
<dbReference type="SUPFAM" id="SSF51569">
    <property type="entry name" value="Aldolase"/>
    <property type="match status" value="1"/>
</dbReference>
<accession>A0A538U041</accession>
<feature type="non-terminal residue" evidence="1">
    <location>
        <position position="162"/>
    </location>
</feature>
<name>A0A538U041_UNCEI</name>
<evidence type="ECO:0000313" key="1">
    <source>
        <dbReference type="EMBL" id="TMQ69264.1"/>
    </source>
</evidence>
<organism evidence="1 2">
    <name type="scientific">Eiseniibacteriota bacterium</name>
    <dbReference type="NCBI Taxonomy" id="2212470"/>
    <lineage>
        <taxon>Bacteria</taxon>
        <taxon>Candidatus Eiseniibacteriota</taxon>
    </lineage>
</organism>
<comment type="caution">
    <text evidence="1">The sequence shown here is derived from an EMBL/GenBank/DDBJ whole genome shotgun (WGS) entry which is preliminary data.</text>
</comment>
<evidence type="ECO:0000313" key="2">
    <source>
        <dbReference type="Proteomes" id="UP000319836"/>
    </source>
</evidence>